<comment type="caution">
    <text evidence="2">The sequence shown here is derived from an EMBL/GenBank/DDBJ whole genome shotgun (WGS) entry which is preliminary data.</text>
</comment>
<dbReference type="Proteomes" id="UP001244295">
    <property type="component" value="Unassembled WGS sequence"/>
</dbReference>
<proteinExistence type="predicted"/>
<protein>
    <recommendedName>
        <fullName evidence="1">DUF6429 domain-containing protein</fullName>
    </recommendedName>
</protein>
<dbReference type="RefSeq" id="WP_370869575.1">
    <property type="nucleotide sequence ID" value="NZ_JAUSRR010000003.1"/>
</dbReference>
<gene>
    <name evidence="2" type="ORF">J2W25_001751</name>
</gene>
<sequence>MSGQCLCLAQQQLLGVFEFENGRVWKRYDFATMDGLHKKGLITEARSRQESVYLTDEGMRRAKELAAKHLGTNGAAPARQ</sequence>
<organism evidence="2 3">
    <name type="scientific">Variovorax boronicumulans</name>
    <dbReference type="NCBI Taxonomy" id="436515"/>
    <lineage>
        <taxon>Bacteria</taxon>
        <taxon>Pseudomonadati</taxon>
        <taxon>Pseudomonadota</taxon>
        <taxon>Betaproteobacteria</taxon>
        <taxon>Burkholderiales</taxon>
        <taxon>Comamonadaceae</taxon>
        <taxon>Variovorax</taxon>
    </lineage>
</organism>
<evidence type="ECO:0000313" key="3">
    <source>
        <dbReference type="Proteomes" id="UP001244295"/>
    </source>
</evidence>
<evidence type="ECO:0000259" key="1">
    <source>
        <dbReference type="Pfam" id="PF20008"/>
    </source>
</evidence>
<dbReference type="InterPro" id="IPR045489">
    <property type="entry name" value="DUF6429"/>
</dbReference>
<accession>A0AAW8DTL5</accession>
<name>A0AAW8DTL5_9BURK</name>
<reference evidence="2" key="1">
    <citation type="submission" date="2023-07" db="EMBL/GenBank/DDBJ databases">
        <title>Sorghum-associated microbial communities from plants grown in Nebraska, USA.</title>
        <authorList>
            <person name="Schachtman D."/>
        </authorList>
    </citation>
    <scope>NUCLEOTIDE SEQUENCE</scope>
    <source>
        <strain evidence="2">DS2795</strain>
    </source>
</reference>
<dbReference type="EMBL" id="JAUSRR010000003">
    <property type="protein sequence ID" value="MDP9922730.1"/>
    <property type="molecule type" value="Genomic_DNA"/>
</dbReference>
<feature type="domain" description="DUF6429" evidence="1">
    <location>
        <begin position="13"/>
        <end position="71"/>
    </location>
</feature>
<evidence type="ECO:0000313" key="2">
    <source>
        <dbReference type="EMBL" id="MDP9922730.1"/>
    </source>
</evidence>
<dbReference type="Pfam" id="PF20008">
    <property type="entry name" value="DUF6429"/>
    <property type="match status" value="1"/>
</dbReference>
<dbReference type="AlphaFoldDB" id="A0AAW8DTL5"/>